<proteinExistence type="predicted"/>
<organism evidence="2 3">
    <name type="scientific">Haematococcus lacustris</name>
    <name type="common">Green alga</name>
    <name type="synonym">Haematococcus pluvialis</name>
    <dbReference type="NCBI Taxonomy" id="44745"/>
    <lineage>
        <taxon>Eukaryota</taxon>
        <taxon>Viridiplantae</taxon>
        <taxon>Chlorophyta</taxon>
        <taxon>core chlorophytes</taxon>
        <taxon>Chlorophyceae</taxon>
        <taxon>CS clade</taxon>
        <taxon>Chlamydomonadales</taxon>
        <taxon>Haematococcaceae</taxon>
        <taxon>Haematococcus</taxon>
    </lineage>
</organism>
<evidence type="ECO:0000256" key="1">
    <source>
        <dbReference type="SAM" id="MobiDB-lite"/>
    </source>
</evidence>
<evidence type="ECO:0000313" key="3">
    <source>
        <dbReference type="Proteomes" id="UP000485058"/>
    </source>
</evidence>
<reference evidence="2 3" key="1">
    <citation type="submission" date="2020-02" db="EMBL/GenBank/DDBJ databases">
        <title>Draft genome sequence of Haematococcus lacustris strain NIES-144.</title>
        <authorList>
            <person name="Morimoto D."/>
            <person name="Nakagawa S."/>
            <person name="Yoshida T."/>
            <person name="Sawayama S."/>
        </authorList>
    </citation>
    <scope>NUCLEOTIDE SEQUENCE [LARGE SCALE GENOMIC DNA]</scope>
    <source>
        <strain evidence="2 3">NIES-144</strain>
    </source>
</reference>
<feature type="compositionally biased region" description="Polar residues" evidence="1">
    <location>
        <begin position="436"/>
        <end position="449"/>
    </location>
</feature>
<accession>A0A699ZIJ3</accession>
<feature type="region of interest" description="Disordered" evidence="1">
    <location>
        <begin position="426"/>
        <end position="501"/>
    </location>
</feature>
<feature type="region of interest" description="Disordered" evidence="1">
    <location>
        <begin position="231"/>
        <end position="258"/>
    </location>
</feature>
<feature type="region of interest" description="Disordered" evidence="1">
    <location>
        <begin position="584"/>
        <end position="604"/>
    </location>
</feature>
<evidence type="ECO:0000313" key="2">
    <source>
        <dbReference type="EMBL" id="GFH20910.1"/>
    </source>
</evidence>
<gene>
    <name evidence="2" type="ORF">HaLaN_18117</name>
</gene>
<dbReference type="EMBL" id="BLLF01001723">
    <property type="protein sequence ID" value="GFH20910.1"/>
    <property type="molecule type" value="Genomic_DNA"/>
</dbReference>
<keyword evidence="3" id="KW-1185">Reference proteome</keyword>
<protein>
    <submittedName>
        <fullName evidence="2">Uncharacterized protein</fullName>
    </submittedName>
</protein>
<comment type="caution">
    <text evidence="2">The sequence shown here is derived from an EMBL/GenBank/DDBJ whole genome shotgun (WGS) entry which is preliminary data.</text>
</comment>
<feature type="compositionally biased region" description="Basic and acidic residues" evidence="1">
    <location>
        <begin position="488"/>
        <end position="497"/>
    </location>
</feature>
<dbReference type="Proteomes" id="UP000485058">
    <property type="component" value="Unassembled WGS sequence"/>
</dbReference>
<name>A0A699ZIJ3_HAELA</name>
<sequence>MLRNQRNSHGQQQCAGPCLPATSTFLGAEQLLPNASTATLSSCIARDTSQDVVRGYDMGCTPEPARQAATVPCAPTQPVSGVAAAPAAAVAHSANVSPGPSSLTTSARAARAAQAARDAEVELDAEQEAGEVETARDVVDVMIDLRFLAVSARRQLLGRADKDSCCQAAFALLAEVLMQRCQQEHAGEVWEQHCRQCHPCRTHLAHESGLIALLMDLLRCCRRLTHSRTGPGQGTGPASLICKPPAPQHPARGQWGTRPRSAWARSSQRGLAGWSATPGSGSGGVEDMGQAWVALLRKQLGQDPCVRLLPGAANGKPSLTQPHPALNPAVCPCTLRLRLSPLTLAAALSRSAQHCVAPSTQLLLPPHMLVVQSESRAAVTQSVHSLCYLYKSPAAAEPSPQPVCVHHGLCATQVVRGALLALQPAPAAPGQGAGPTSGSADTPWTSSRGLRSPLRPAGPGSESACTPDARPFAHSPRQQPQSGGGLDVKSESSEPDGKAGVVGSAAGALGSAAGVAGSVAGVVGSAAGVLHTMPASLSLLSSASARDREEEQGWGGQAQLSLGRTQLAVSRSSRWLPAVVAVMQDDSGVEGERDGERPGPGLPA</sequence>
<dbReference type="AlphaFoldDB" id="A0A699ZIJ3"/>